<sequence>MSDWFDQLTREDPEPAVWEPDFEPGRCLVRVRVGPWERLYLRPPGFRPRFYHRLQPLPVCRWSTAFEHALYDGLCRLGVRLTLHYQVTLEYVRRHPEFLAAPDAHVPEQLMTLVTDVVEREVFALEAQEWLGEAPGKAAGAIAAAVNETLTRHHLQCRALCRLQLRFTEDVPAQTGMLYERVCQILHQRRLAAQRQHDARRQALEEARLEHERNVWQLRREAEQARTAAETEDSRRAWEAELALRAERQRREAELEQERLARQARLREAAEARREAEVAAMRDPETAQAEDRPDPLGGLSGREKDQLLWSLEAYLGRHQGPLYGGDLVVRDGPAAIRLWPRNLARWLTRWRDRFGHWLG</sequence>
<dbReference type="Proteomes" id="UP001321450">
    <property type="component" value="Chromosome"/>
</dbReference>
<name>A0AAU9CBY2_9GAMM</name>
<evidence type="ECO:0000256" key="2">
    <source>
        <dbReference type="SAM" id="MobiDB-lite"/>
    </source>
</evidence>
<proteinExistence type="predicted"/>
<feature type="region of interest" description="Disordered" evidence="2">
    <location>
        <begin position="278"/>
        <end position="299"/>
    </location>
</feature>
<organism evidence="3 4">
    <name type="scientific">Methylomarinovum tepidoasis</name>
    <dbReference type="NCBI Taxonomy" id="2840183"/>
    <lineage>
        <taxon>Bacteria</taxon>
        <taxon>Pseudomonadati</taxon>
        <taxon>Pseudomonadota</taxon>
        <taxon>Gammaproteobacteria</taxon>
        <taxon>Methylococcales</taxon>
        <taxon>Methylothermaceae</taxon>
        <taxon>Methylomarinovum</taxon>
    </lineage>
</organism>
<dbReference type="RefSeq" id="WP_286293341.1">
    <property type="nucleotide sequence ID" value="NZ_AP024718.1"/>
</dbReference>
<dbReference type="EMBL" id="AP024718">
    <property type="protein sequence ID" value="BCX88246.1"/>
    <property type="molecule type" value="Genomic_DNA"/>
</dbReference>
<evidence type="ECO:0000313" key="3">
    <source>
        <dbReference type="EMBL" id="BCX88246.1"/>
    </source>
</evidence>
<feature type="coiled-coil region" evidence="1">
    <location>
        <begin position="201"/>
        <end position="273"/>
    </location>
</feature>
<dbReference type="KEGG" id="meiy:MIN45_P0615"/>
<protein>
    <submittedName>
        <fullName evidence="3">Uncharacterized protein</fullName>
    </submittedName>
</protein>
<accession>A0AAU9CBY2</accession>
<feature type="compositionally biased region" description="Basic and acidic residues" evidence="2">
    <location>
        <begin position="278"/>
        <end position="294"/>
    </location>
</feature>
<evidence type="ECO:0000256" key="1">
    <source>
        <dbReference type="SAM" id="Coils"/>
    </source>
</evidence>
<keyword evidence="1" id="KW-0175">Coiled coil</keyword>
<reference evidence="4" key="1">
    <citation type="journal article" date="2024" name="Int. J. Syst. Evol. Microbiol.">
        <title>Methylomarinovum tepidoasis sp. nov., a moderately thermophilic methanotroph of the family Methylothermaceae isolated from a deep-sea hydrothermal field.</title>
        <authorList>
            <person name="Hirayama H."/>
            <person name="Takaki Y."/>
            <person name="Abe M."/>
            <person name="Miyazaki M."/>
            <person name="Uematsu K."/>
            <person name="Matsui Y."/>
            <person name="Takai K."/>
        </authorList>
    </citation>
    <scope>NUCLEOTIDE SEQUENCE [LARGE SCALE GENOMIC DNA]</scope>
    <source>
        <strain evidence="4">IN45</strain>
    </source>
</reference>
<dbReference type="AlphaFoldDB" id="A0AAU9CBY2"/>
<gene>
    <name evidence="3" type="ORF">MIN45_P0615</name>
</gene>
<keyword evidence="4" id="KW-1185">Reference proteome</keyword>
<evidence type="ECO:0000313" key="4">
    <source>
        <dbReference type="Proteomes" id="UP001321450"/>
    </source>
</evidence>